<proteinExistence type="predicted"/>
<dbReference type="AlphaFoldDB" id="A0A1B3BD82"/>
<accession>A0A1B3BD82</accession>
<dbReference type="GO" id="GO:0003824">
    <property type="term" value="F:catalytic activity"/>
    <property type="evidence" value="ECO:0007669"/>
    <property type="project" value="InterPro"/>
</dbReference>
<dbReference type="Gene3D" id="1.50.10.20">
    <property type="match status" value="1"/>
</dbReference>
<evidence type="ECO:0000313" key="5">
    <source>
        <dbReference type="Proteomes" id="UP000094147"/>
    </source>
</evidence>
<gene>
    <name evidence="4" type="ORF">KS2013_2030</name>
</gene>
<dbReference type="STRING" id="1144748.KS2013_2030"/>
<keyword evidence="5" id="KW-1185">Reference proteome</keyword>
<dbReference type="InterPro" id="IPR001330">
    <property type="entry name" value="Prenyltrans"/>
</dbReference>
<evidence type="ECO:0000259" key="3">
    <source>
        <dbReference type="Pfam" id="PF00432"/>
    </source>
</evidence>
<evidence type="ECO:0000256" key="2">
    <source>
        <dbReference type="SAM" id="Phobius"/>
    </source>
</evidence>
<evidence type="ECO:0000313" key="4">
    <source>
        <dbReference type="EMBL" id="AOE50735.1"/>
    </source>
</evidence>
<sequence>MSLGPFFKSKRSILFWIALISAVLSIFFYQKYSQLDSHYSILPQPGKTPSYAEDTNRLLLKRQHPEGFFVNNPDLFAEPSVLNLESLRLSRYAVDTLNLLGALDNIDRENLIQFVLKNHKAPSNAIGNLKGFSALPNSIVNIRATMDSVMILKQLNALDRVDTDAIANLILAYQNEDGGFWDPGYSEFGQRSTVQATSFAIRTLLHLDKIKLLNK</sequence>
<feature type="transmembrane region" description="Helical" evidence="2">
    <location>
        <begin position="12"/>
        <end position="29"/>
    </location>
</feature>
<evidence type="ECO:0000256" key="1">
    <source>
        <dbReference type="ARBA" id="ARBA00022737"/>
    </source>
</evidence>
<keyword evidence="2" id="KW-0812">Transmembrane</keyword>
<feature type="domain" description="Prenyltransferase alpha-alpha toroid" evidence="3">
    <location>
        <begin position="86"/>
        <end position="205"/>
    </location>
</feature>
<dbReference type="InterPro" id="IPR008930">
    <property type="entry name" value="Terpenoid_cyclase/PrenylTrfase"/>
</dbReference>
<reference evidence="5" key="1">
    <citation type="submission" date="2015-08" db="EMBL/GenBank/DDBJ databases">
        <authorList>
            <person name="Kim K.M."/>
        </authorList>
    </citation>
    <scope>NUCLEOTIDE SEQUENCE [LARGE SCALE GENOMIC DNA]</scope>
    <source>
        <strain evidence="5">KCTC 23892</strain>
    </source>
</reference>
<organism evidence="4 5">
    <name type="scientific">Kangiella sediminilitoris</name>
    <dbReference type="NCBI Taxonomy" id="1144748"/>
    <lineage>
        <taxon>Bacteria</taxon>
        <taxon>Pseudomonadati</taxon>
        <taxon>Pseudomonadota</taxon>
        <taxon>Gammaproteobacteria</taxon>
        <taxon>Kangiellales</taxon>
        <taxon>Kangiellaceae</taxon>
        <taxon>Kangiella</taxon>
    </lineage>
</organism>
<dbReference type="Pfam" id="PF00432">
    <property type="entry name" value="Prenyltrans"/>
    <property type="match status" value="1"/>
</dbReference>
<keyword evidence="1" id="KW-0677">Repeat</keyword>
<dbReference type="RefSeq" id="WP_068993422.1">
    <property type="nucleotide sequence ID" value="NZ_CP012418.1"/>
</dbReference>
<protein>
    <recommendedName>
        <fullName evidence="3">Prenyltransferase alpha-alpha toroid domain-containing protein</fullName>
    </recommendedName>
</protein>
<keyword evidence="2" id="KW-0472">Membrane</keyword>
<dbReference type="SUPFAM" id="SSF48239">
    <property type="entry name" value="Terpenoid cyclases/Protein prenyltransferases"/>
    <property type="match status" value="1"/>
</dbReference>
<dbReference type="KEGG" id="ksd:KS2013_2030"/>
<dbReference type="Proteomes" id="UP000094147">
    <property type="component" value="Chromosome"/>
</dbReference>
<dbReference type="EMBL" id="CP012418">
    <property type="protein sequence ID" value="AOE50735.1"/>
    <property type="molecule type" value="Genomic_DNA"/>
</dbReference>
<name>A0A1B3BD82_9GAMM</name>
<keyword evidence="2" id="KW-1133">Transmembrane helix</keyword>